<evidence type="ECO:0000313" key="1">
    <source>
        <dbReference type="EMBL" id="MDN4475189.1"/>
    </source>
</evidence>
<gene>
    <name evidence="1" type="ORF">QQX09_04865</name>
</gene>
<dbReference type="EMBL" id="JAUHPW010000003">
    <property type="protein sequence ID" value="MDN4475189.1"/>
    <property type="molecule type" value="Genomic_DNA"/>
</dbReference>
<name>A0ABT8G925_9MICO</name>
<keyword evidence="2" id="KW-1185">Reference proteome</keyword>
<evidence type="ECO:0000313" key="2">
    <source>
        <dbReference type="Proteomes" id="UP001172728"/>
    </source>
</evidence>
<sequence>MTVRYLVRQRITLMVNRYEIWRADEAWNPVEQLAFAQQKRGRLREEVPFYADESKTHVRFTLQARNVLDLASVVDVRDETGAVVGGFRKDFRRSLLVTTWYLEQEGLPRVLGQETSTLYAVLRRIGLDLLPYDFLFATEDAGAPVLTIVRRWGVRDTYRVTVEDDRYDPRLVHALAVGLDALQNR</sequence>
<dbReference type="InterPro" id="IPR007612">
    <property type="entry name" value="LOR"/>
</dbReference>
<comment type="caution">
    <text evidence="1">The sequence shown here is derived from an EMBL/GenBank/DDBJ whole genome shotgun (WGS) entry which is preliminary data.</text>
</comment>
<protein>
    <submittedName>
        <fullName evidence="1">Uncharacterized protein</fullName>
    </submittedName>
</protein>
<accession>A0ABT8G925</accession>
<dbReference type="Pfam" id="PF04525">
    <property type="entry name" value="LOR"/>
    <property type="match status" value="1"/>
</dbReference>
<reference evidence="1" key="1">
    <citation type="submission" date="2023-06" db="EMBL/GenBank/DDBJ databases">
        <title>Sysu t00192.</title>
        <authorList>
            <person name="Gao L."/>
            <person name="Fang B.-Z."/>
            <person name="Li W.-J."/>
        </authorList>
    </citation>
    <scope>NUCLEOTIDE SEQUENCE</scope>
    <source>
        <strain evidence="1">SYSU T00192</strain>
    </source>
</reference>
<dbReference type="RefSeq" id="WP_301131639.1">
    <property type="nucleotide sequence ID" value="NZ_JAUHPW010000003.1"/>
</dbReference>
<organism evidence="1 2">
    <name type="scientific">Demequina litoralis</name>
    <dbReference type="NCBI Taxonomy" id="3051660"/>
    <lineage>
        <taxon>Bacteria</taxon>
        <taxon>Bacillati</taxon>
        <taxon>Actinomycetota</taxon>
        <taxon>Actinomycetes</taxon>
        <taxon>Micrococcales</taxon>
        <taxon>Demequinaceae</taxon>
        <taxon>Demequina</taxon>
    </lineage>
</organism>
<proteinExistence type="predicted"/>
<dbReference type="Proteomes" id="UP001172728">
    <property type="component" value="Unassembled WGS sequence"/>
</dbReference>